<evidence type="ECO:0008006" key="3">
    <source>
        <dbReference type="Google" id="ProtNLM"/>
    </source>
</evidence>
<dbReference type="SUPFAM" id="SSF103642">
    <property type="entry name" value="Sec-C motif"/>
    <property type="match status" value="1"/>
</dbReference>
<protein>
    <recommendedName>
        <fullName evidence="3">SEC-C motif</fullName>
    </recommendedName>
</protein>
<feature type="region of interest" description="Disordered" evidence="1">
    <location>
        <begin position="258"/>
        <end position="298"/>
    </location>
</feature>
<dbReference type="PANTHER" id="PTHR33747">
    <property type="entry name" value="UPF0225 PROTEIN SCO1677"/>
    <property type="match status" value="1"/>
</dbReference>
<dbReference type="Gene3D" id="3.10.450.50">
    <property type="match status" value="1"/>
</dbReference>
<organism evidence="2">
    <name type="scientific">Rhodoferax ferrireducens</name>
    <dbReference type="NCBI Taxonomy" id="192843"/>
    <lineage>
        <taxon>Bacteria</taxon>
        <taxon>Pseudomonadati</taxon>
        <taxon>Pseudomonadota</taxon>
        <taxon>Betaproteobacteria</taxon>
        <taxon>Burkholderiales</taxon>
        <taxon>Comamonadaceae</taxon>
        <taxon>Rhodoferax</taxon>
    </lineage>
</organism>
<name>A0A1W9KT52_9BURK</name>
<evidence type="ECO:0000256" key="1">
    <source>
        <dbReference type="SAM" id="MobiDB-lite"/>
    </source>
</evidence>
<dbReference type="InterPro" id="IPR010602">
    <property type="entry name" value="DUF1186"/>
</dbReference>
<dbReference type="Proteomes" id="UP000192505">
    <property type="component" value="Unassembled WGS sequence"/>
</dbReference>
<dbReference type="EMBL" id="MTEI01000007">
    <property type="protein sequence ID" value="OQW87627.1"/>
    <property type="molecule type" value="Genomic_DNA"/>
</dbReference>
<evidence type="ECO:0000313" key="2">
    <source>
        <dbReference type="EMBL" id="OQW87627.1"/>
    </source>
</evidence>
<reference evidence="2" key="1">
    <citation type="submission" date="2017-01" db="EMBL/GenBank/DDBJ databases">
        <title>Novel large sulfur bacteria in the metagenomes of groundwater-fed chemosynthetic microbial mats in the Lake Huron basin.</title>
        <authorList>
            <person name="Sharrar A.M."/>
            <person name="Flood B.E."/>
            <person name="Bailey J.V."/>
            <person name="Jones D.S."/>
            <person name="Biddanda B."/>
            <person name="Ruberg S.A."/>
            <person name="Marcus D.N."/>
            <person name="Dick G.J."/>
        </authorList>
    </citation>
    <scope>NUCLEOTIDE SEQUENCE [LARGE SCALE GENOMIC DNA]</scope>
    <source>
        <strain evidence="2">A7</strain>
    </source>
</reference>
<dbReference type="AlphaFoldDB" id="A0A1W9KT52"/>
<dbReference type="PANTHER" id="PTHR33747:SF1">
    <property type="entry name" value="ADENYLATE CYCLASE-ASSOCIATED CAP C-TERMINAL DOMAIN-CONTAINING PROTEIN"/>
    <property type="match status" value="1"/>
</dbReference>
<sequence length="306" mass="34120">MQDSWTTLREQISYFSKPFPREAIAFANENRAEVAPYLVEVLAKVAANPAIVIEDPDYILHEYAMHLLAAWADTRAYAPLIALGHWDEETLDAVLGDSVTETYGRCLASVCGGDLEPLKKLFEDTQASFWARNAALDAMVTRVFEGDASRDELIQYVTQKGNEEEKRLLAQGERDSLEALDELASVACDLVAEELIERVRGWMDKGLIDPMALNKQDLDETLRYTYEVTRQKVLARSKGYVRDVEAEMGCWASFRDEEPSPKSTRFSGGDFAEPMVPVVRSGPKVGRNDPCPCGSGKKYKKCCGAS</sequence>
<dbReference type="Pfam" id="PF06685">
    <property type="entry name" value="DUF1186"/>
    <property type="match status" value="1"/>
</dbReference>
<comment type="caution">
    <text evidence="2">The sequence shown here is derived from an EMBL/GenBank/DDBJ whole genome shotgun (WGS) entry which is preliminary data.</text>
</comment>
<accession>A0A1W9KT52</accession>
<gene>
    <name evidence="2" type="ORF">BWK72_11955</name>
</gene>
<dbReference type="InterPro" id="IPR004027">
    <property type="entry name" value="SEC_C_motif"/>
</dbReference>
<dbReference type="Pfam" id="PF02810">
    <property type="entry name" value="SEC-C"/>
    <property type="match status" value="1"/>
</dbReference>
<proteinExistence type="predicted"/>